<dbReference type="InterPro" id="IPR053261">
    <property type="entry name" value="Polyketide-peptide_reg"/>
</dbReference>
<dbReference type="GeneID" id="41988414"/>
<dbReference type="SUPFAM" id="SSF48613">
    <property type="entry name" value="Heme oxygenase-like"/>
    <property type="match status" value="1"/>
</dbReference>
<organism evidence="2 3">
    <name type="scientific">Lachnellula hyalina</name>
    <dbReference type="NCBI Taxonomy" id="1316788"/>
    <lineage>
        <taxon>Eukaryota</taxon>
        <taxon>Fungi</taxon>
        <taxon>Dikarya</taxon>
        <taxon>Ascomycota</taxon>
        <taxon>Pezizomycotina</taxon>
        <taxon>Leotiomycetes</taxon>
        <taxon>Helotiales</taxon>
        <taxon>Lachnaceae</taxon>
        <taxon>Lachnellula</taxon>
    </lineage>
</organism>
<dbReference type="PANTHER" id="PTHR41813:SF2">
    <property type="entry name" value="REGULATOR PAB1642, PUTATIVE (AFU_ORTHOLOGUE AFUA_3G11955)-RELATED"/>
    <property type="match status" value="1"/>
</dbReference>
<comment type="caution">
    <text evidence="2">The sequence shown here is derived from an EMBL/GenBank/DDBJ whole genome shotgun (WGS) entry which is preliminary data.</text>
</comment>
<keyword evidence="3" id="KW-1185">Reference proteome</keyword>
<gene>
    <name evidence="2" type="ORF">LHYA1_G008216</name>
</gene>
<dbReference type="PANTHER" id="PTHR41813">
    <property type="entry name" value="REGULATOR PAB1642, PUTATIVE (AFU_ORTHOLOGUE AFUA_3G11955)-RELATED"/>
    <property type="match status" value="1"/>
</dbReference>
<proteinExistence type="predicted"/>
<evidence type="ECO:0008006" key="4">
    <source>
        <dbReference type="Google" id="ProtNLM"/>
    </source>
</evidence>
<accession>A0A8H8QWT0</accession>
<dbReference type="EMBL" id="QGMH01000200">
    <property type="protein sequence ID" value="TVY23160.1"/>
    <property type="molecule type" value="Genomic_DNA"/>
</dbReference>
<evidence type="ECO:0000313" key="2">
    <source>
        <dbReference type="EMBL" id="TVY23160.1"/>
    </source>
</evidence>
<evidence type="ECO:0000256" key="1">
    <source>
        <dbReference type="SAM" id="MobiDB-lite"/>
    </source>
</evidence>
<dbReference type="InterPro" id="IPR016084">
    <property type="entry name" value="Haem_Oase-like_multi-hlx"/>
</dbReference>
<sequence length="169" mass="18505">MPSPPSLTTHLLHLSPSSFTCATQTPFLRHAGRGTLPKDVLARWLAQDRLYAQAYVRFAAGWIGRVEMPVVVDGGRGLEERVISKPGATQPPSSPPATEAGGEADGGALRKEFIPNWTGDEFVVFVEKIEALVEEVWKGSREGEVDVGVLEGVWRDVLRVEEGFWPIVN</sequence>
<dbReference type="RefSeq" id="XP_031001948.1">
    <property type="nucleotide sequence ID" value="XM_031153136.1"/>
</dbReference>
<feature type="region of interest" description="Disordered" evidence="1">
    <location>
        <begin position="84"/>
        <end position="105"/>
    </location>
</feature>
<dbReference type="Gene3D" id="1.20.910.10">
    <property type="entry name" value="Heme oxygenase-like"/>
    <property type="match status" value="2"/>
</dbReference>
<reference evidence="2 3" key="1">
    <citation type="submission" date="2018-05" db="EMBL/GenBank/DDBJ databases">
        <title>Genome sequencing and assembly of the regulated plant pathogen Lachnellula willkommii and related sister species for the development of diagnostic species identification markers.</title>
        <authorList>
            <person name="Giroux E."/>
            <person name="Bilodeau G."/>
        </authorList>
    </citation>
    <scope>NUCLEOTIDE SEQUENCE [LARGE SCALE GENOMIC DNA]</scope>
    <source>
        <strain evidence="2 3">CBS 185.66</strain>
    </source>
</reference>
<name>A0A8H8QWT0_9HELO</name>
<dbReference type="OrthoDB" id="37730at2759"/>
<dbReference type="Proteomes" id="UP000431533">
    <property type="component" value="Unassembled WGS sequence"/>
</dbReference>
<dbReference type="AlphaFoldDB" id="A0A8H8QWT0"/>
<evidence type="ECO:0000313" key="3">
    <source>
        <dbReference type="Proteomes" id="UP000431533"/>
    </source>
</evidence>
<dbReference type="CDD" id="cd19357">
    <property type="entry name" value="TenA_E_At3g16990-like"/>
    <property type="match status" value="1"/>
</dbReference>
<protein>
    <recommendedName>
        <fullName evidence="4">Thiaminase-2/PQQC domain-containing protein</fullName>
    </recommendedName>
</protein>